<gene>
    <name evidence="3" type="ORF">C8D97_102216</name>
</gene>
<dbReference type="Proteomes" id="UP000245790">
    <property type="component" value="Unassembled WGS sequence"/>
</dbReference>
<feature type="transmembrane region" description="Helical" evidence="1">
    <location>
        <begin position="183"/>
        <end position="202"/>
    </location>
</feature>
<dbReference type="RefSeq" id="WP_109761884.1">
    <property type="nucleotide sequence ID" value="NZ_QGGU01000002.1"/>
</dbReference>
<keyword evidence="1" id="KW-0812">Transmembrane</keyword>
<evidence type="ECO:0000313" key="4">
    <source>
        <dbReference type="Proteomes" id="UP000245790"/>
    </source>
</evidence>
<name>A0A316G1Q1_9GAMM</name>
<evidence type="ECO:0000259" key="2">
    <source>
        <dbReference type="Pfam" id="PF02517"/>
    </source>
</evidence>
<sequence length="300" mass="32997">MKAIFFNKDNQLRNGWWIMIFIILTALTSLVYTPISKGLQQLGFKVEWLGFLSVMFILLVSWICTRLMKKPLSSIGLSINRRWFTLLAVGILLGGLGVLLTVTLIWSVGGVTFSINPAINGAMIALGIYMVATTALYEELLFRGFLFQRLMKGIGVFAAQGLLAILFAVGHWGNPGMDGVTQWIASIDLALAAILFGLAYIRTQSLALPIGLHFGWNWFLGQVMGFGVSGIEQQSILTASTLSTPNWLTGGSFGPEGSIFAVIVDLLFVFILWRWKHWGLKPALTNDLSTPDSELPKPVL</sequence>
<evidence type="ECO:0000256" key="1">
    <source>
        <dbReference type="SAM" id="Phobius"/>
    </source>
</evidence>
<feature type="domain" description="CAAX prenyl protease 2/Lysostaphin resistance protein A-like" evidence="2">
    <location>
        <begin position="124"/>
        <end position="219"/>
    </location>
</feature>
<reference evidence="3 4" key="1">
    <citation type="submission" date="2018-05" db="EMBL/GenBank/DDBJ databases">
        <title>Genomic Encyclopedia of Type Strains, Phase IV (KMG-IV): sequencing the most valuable type-strain genomes for metagenomic binning, comparative biology and taxonomic classification.</title>
        <authorList>
            <person name="Goeker M."/>
        </authorList>
    </citation>
    <scope>NUCLEOTIDE SEQUENCE [LARGE SCALE GENOMIC DNA]</scope>
    <source>
        <strain evidence="3 4">DSM 25350</strain>
    </source>
</reference>
<feature type="transmembrane region" description="Helical" evidence="1">
    <location>
        <begin position="150"/>
        <end position="171"/>
    </location>
</feature>
<feature type="transmembrane region" description="Helical" evidence="1">
    <location>
        <begin position="16"/>
        <end position="35"/>
    </location>
</feature>
<evidence type="ECO:0000313" key="3">
    <source>
        <dbReference type="EMBL" id="PWK53826.1"/>
    </source>
</evidence>
<protein>
    <recommendedName>
        <fullName evidence="2">CAAX prenyl protease 2/Lysostaphin resistance protein A-like domain-containing protein</fullName>
    </recommendedName>
</protein>
<dbReference type="AlphaFoldDB" id="A0A316G1Q1"/>
<feature type="transmembrane region" description="Helical" evidence="1">
    <location>
        <begin position="257"/>
        <end position="275"/>
    </location>
</feature>
<feature type="transmembrane region" description="Helical" evidence="1">
    <location>
        <begin position="214"/>
        <end position="237"/>
    </location>
</feature>
<dbReference type="GO" id="GO:0080120">
    <property type="term" value="P:CAAX-box protein maturation"/>
    <property type="evidence" value="ECO:0007669"/>
    <property type="project" value="UniProtKB-ARBA"/>
</dbReference>
<feature type="transmembrane region" description="Helical" evidence="1">
    <location>
        <begin position="84"/>
        <end position="106"/>
    </location>
</feature>
<dbReference type="GO" id="GO:0004175">
    <property type="term" value="F:endopeptidase activity"/>
    <property type="evidence" value="ECO:0007669"/>
    <property type="project" value="UniProtKB-ARBA"/>
</dbReference>
<feature type="transmembrane region" description="Helical" evidence="1">
    <location>
        <begin position="118"/>
        <end position="138"/>
    </location>
</feature>
<keyword evidence="1" id="KW-0472">Membrane</keyword>
<organism evidence="3 4">
    <name type="scientific">Pleionea mediterranea</name>
    <dbReference type="NCBI Taxonomy" id="523701"/>
    <lineage>
        <taxon>Bacteria</taxon>
        <taxon>Pseudomonadati</taxon>
        <taxon>Pseudomonadota</taxon>
        <taxon>Gammaproteobacteria</taxon>
        <taxon>Oceanospirillales</taxon>
        <taxon>Pleioneaceae</taxon>
        <taxon>Pleionea</taxon>
    </lineage>
</organism>
<dbReference type="Pfam" id="PF02517">
    <property type="entry name" value="Rce1-like"/>
    <property type="match status" value="1"/>
</dbReference>
<keyword evidence="1" id="KW-1133">Transmembrane helix</keyword>
<dbReference type="InterPro" id="IPR003675">
    <property type="entry name" value="Rce1/LyrA-like_dom"/>
</dbReference>
<keyword evidence="4" id="KW-1185">Reference proteome</keyword>
<accession>A0A316G1Q1</accession>
<feature type="transmembrane region" description="Helical" evidence="1">
    <location>
        <begin position="47"/>
        <end position="64"/>
    </location>
</feature>
<dbReference type="PANTHER" id="PTHR39430:SF1">
    <property type="entry name" value="PROTEASE"/>
    <property type="match status" value="1"/>
</dbReference>
<comment type="caution">
    <text evidence="3">The sequence shown here is derived from an EMBL/GenBank/DDBJ whole genome shotgun (WGS) entry which is preliminary data.</text>
</comment>
<dbReference type="EMBL" id="QGGU01000002">
    <property type="protein sequence ID" value="PWK53826.1"/>
    <property type="molecule type" value="Genomic_DNA"/>
</dbReference>
<proteinExistence type="predicted"/>
<dbReference type="PANTHER" id="PTHR39430">
    <property type="entry name" value="MEMBRANE-ASSOCIATED PROTEASE-RELATED"/>
    <property type="match status" value="1"/>
</dbReference>
<dbReference type="OrthoDB" id="193898at2"/>